<evidence type="ECO:0000313" key="2">
    <source>
        <dbReference type="Proteomes" id="UP000323393"/>
    </source>
</evidence>
<evidence type="ECO:0000313" key="1">
    <source>
        <dbReference type="EMBL" id="TYS60852.1"/>
    </source>
</evidence>
<accession>A0AA94WRL3</accession>
<organism evidence="1 2">
    <name type="scientific">Sutcliffiella horikoshii</name>
    <dbReference type="NCBI Taxonomy" id="79883"/>
    <lineage>
        <taxon>Bacteria</taxon>
        <taxon>Bacillati</taxon>
        <taxon>Bacillota</taxon>
        <taxon>Bacilli</taxon>
        <taxon>Bacillales</taxon>
        <taxon>Bacillaceae</taxon>
        <taxon>Sutcliffiella</taxon>
    </lineage>
</organism>
<proteinExistence type="predicted"/>
<dbReference type="RefSeq" id="WP_148964622.1">
    <property type="nucleotide sequence ID" value="NZ_VTEU01000001.1"/>
</dbReference>
<protein>
    <submittedName>
        <fullName evidence="1">Uncharacterized protein</fullName>
    </submittedName>
</protein>
<name>A0AA94WRL3_9BACI</name>
<dbReference type="EMBL" id="VTEU01000001">
    <property type="protein sequence ID" value="TYS60852.1"/>
    <property type="molecule type" value="Genomic_DNA"/>
</dbReference>
<dbReference type="AlphaFoldDB" id="A0AA94WRL3"/>
<gene>
    <name evidence="1" type="ORF">FZC74_00800</name>
</gene>
<dbReference type="Proteomes" id="UP000323393">
    <property type="component" value="Unassembled WGS sequence"/>
</dbReference>
<reference evidence="1 2" key="1">
    <citation type="submission" date="2019-08" db="EMBL/GenBank/DDBJ databases">
        <title>Bacillus genomes from the desert of Cuatro Cienegas, Coahuila.</title>
        <authorList>
            <person name="Olmedo-Alvarez G."/>
        </authorList>
    </citation>
    <scope>NUCLEOTIDE SEQUENCE [LARGE SCALE GENOMIC DNA]</scope>
    <source>
        <strain evidence="1 2">CH88_3T</strain>
    </source>
</reference>
<sequence length="137" mass="15567">MKKKVSLVLFFSLVVLVLGIRWVHLSTLSESSTTAMSYLQDEGLFVLYHEGEFGPYTITEKNVNEKPNSNFLSVQQHDQEFYIDKEIHHEFFYVSNHPLSDVFVGRISVTVLMSDGEVIGAFSVKNGNVYSLLGEEK</sequence>
<comment type="caution">
    <text evidence="1">The sequence shown here is derived from an EMBL/GenBank/DDBJ whole genome shotgun (WGS) entry which is preliminary data.</text>
</comment>